<dbReference type="GO" id="GO:0005975">
    <property type="term" value="P:carbohydrate metabolic process"/>
    <property type="evidence" value="ECO:0007669"/>
    <property type="project" value="InterPro"/>
</dbReference>
<keyword evidence="5" id="KW-1185">Reference proteome</keyword>
<dbReference type="Gene3D" id="2.60.120.200">
    <property type="match status" value="1"/>
</dbReference>
<feature type="domain" description="GH16" evidence="3">
    <location>
        <begin position="93"/>
        <end position="323"/>
    </location>
</feature>
<dbReference type="RefSeq" id="WP_255038131.1">
    <property type="nucleotide sequence ID" value="NZ_RJUF01000173.1"/>
</dbReference>
<proteinExistence type="inferred from homology"/>
<dbReference type="InterPro" id="IPR013320">
    <property type="entry name" value="ConA-like_dom_sf"/>
</dbReference>
<dbReference type="EMBL" id="RJUF01000173">
    <property type="protein sequence ID" value="MCP9764440.1"/>
    <property type="molecule type" value="Genomic_DNA"/>
</dbReference>
<sequence length="323" mass="36126">MKTKIGLLVLIIFTIACEKENQDCVKATFYQDLDGDGLGNKSVSLQDCQQPSGYVSNSNDTDDTPKTTSVSEIPTKGNTSPASYPGMQLLWADEFDGTSLDEKKWNYELGDGCPNLCGWGNNELQFYKKENTTVKEGYLMIEAKTETAGSKSYSSSRLTTQNKFNFKYGRVDIRAAVPNTKGLWSALWMLGKNFSTVGWPKCGEIDIMEVVGGFETDNTVLGTVHWDNNNTHAEYGGKLAVNGFTLKEAFHVYSIVWDEKKITWYVDNVQYHVIDTTPSGLSEFQEEFFLIFNVAVGGNLAGNPDNFTKLPQKMIVDYVRVFR</sequence>
<organism evidence="4 5">
    <name type="scientific">Lacihabitans soyangensis</name>
    <dbReference type="NCBI Taxonomy" id="869394"/>
    <lineage>
        <taxon>Bacteria</taxon>
        <taxon>Pseudomonadati</taxon>
        <taxon>Bacteroidota</taxon>
        <taxon>Cytophagia</taxon>
        <taxon>Cytophagales</taxon>
        <taxon>Leadbetterellaceae</taxon>
        <taxon>Lacihabitans</taxon>
    </lineage>
</organism>
<accession>A0AAE3KXA3</accession>
<dbReference type="Pfam" id="PF00722">
    <property type="entry name" value="Glyco_hydro_16"/>
    <property type="match status" value="1"/>
</dbReference>
<comment type="caution">
    <text evidence="4">The sequence shown here is derived from an EMBL/GenBank/DDBJ whole genome shotgun (WGS) entry which is preliminary data.</text>
</comment>
<dbReference type="PANTHER" id="PTHR10963:SF55">
    <property type="entry name" value="GLYCOSIDE HYDROLASE FAMILY 16 PROTEIN"/>
    <property type="match status" value="1"/>
</dbReference>
<dbReference type="PROSITE" id="PS51762">
    <property type="entry name" value="GH16_2"/>
    <property type="match status" value="1"/>
</dbReference>
<evidence type="ECO:0000313" key="5">
    <source>
        <dbReference type="Proteomes" id="UP001204144"/>
    </source>
</evidence>
<dbReference type="PANTHER" id="PTHR10963">
    <property type="entry name" value="GLYCOSYL HYDROLASE-RELATED"/>
    <property type="match status" value="1"/>
</dbReference>
<feature type="region of interest" description="Disordered" evidence="2">
    <location>
        <begin position="52"/>
        <end position="81"/>
    </location>
</feature>
<keyword evidence="4" id="KW-0378">Hydrolase</keyword>
<dbReference type="InterPro" id="IPR050546">
    <property type="entry name" value="Glycosyl_Hydrlase_16"/>
</dbReference>
<protein>
    <submittedName>
        <fullName evidence="4">Glycoside hydrolase family 16 protein</fullName>
    </submittedName>
</protein>
<dbReference type="PROSITE" id="PS51257">
    <property type="entry name" value="PROKAR_LIPOPROTEIN"/>
    <property type="match status" value="1"/>
</dbReference>
<dbReference type="Proteomes" id="UP001204144">
    <property type="component" value="Unassembled WGS sequence"/>
</dbReference>
<evidence type="ECO:0000259" key="3">
    <source>
        <dbReference type="PROSITE" id="PS51762"/>
    </source>
</evidence>
<dbReference type="CDD" id="cd08023">
    <property type="entry name" value="GH16_laminarinase_like"/>
    <property type="match status" value="1"/>
</dbReference>
<dbReference type="GO" id="GO:0004553">
    <property type="term" value="F:hydrolase activity, hydrolyzing O-glycosyl compounds"/>
    <property type="evidence" value="ECO:0007669"/>
    <property type="project" value="InterPro"/>
</dbReference>
<name>A0AAE3KXA3_9BACT</name>
<evidence type="ECO:0000313" key="4">
    <source>
        <dbReference type="EMBL" id="MCP9764440.1"/>
    </source>
</evidence>
<feature type="compositionally biased region" description="Polar residues" evidence="2">
    <location>
        <begin position="66"/>
        <end position="81"/>
    </location>
</feature>
<gene>
    <name evidence="4" type="ORF">EGI31_15965</name>
</gene>
<evidence type="ECO:0000256" key="2">
    <source>
        <dbReference type="SAM" id="MobiDB-lite"/>
    </source>
</evidence>
<dbReference type="AlphaFoldDB" id="A0AAE3KXA3"/>
<comment type="similarity">
    <text evidence="1">Belongs to the glycosyl hydrolase 16 family.</text>
</comment>
<evidence type="ECO:0000256" key="1">
    <source>
        <dbReference type="ARBA" id="ARBA00006865"/>
    </source>
</evidence>
<dbReference type="SUPFAM" id="SSF49899">
    <property type="entry name" value="Concanavalin A-like lectins/glucanases"/>
    <property type="match status" value="1"/>
</dbReference>
<dbReference type="InterPro" id="IPR000757">
    <property type="entry name" value="Beta-glucanase-like"/>
</dbReference>
<reference evidence="4 5" key="1">
    <citation type="submission" date="2018-11" db="EMBL/GenBank/DDBJ databases">
        <title>Novel bacteria species description.</title>
        <authorList>
            <person name="Han J.-H."/>
        </authorList>
    </citation>
    <scope>NUCLEOTIDE SEQUENCE [LARGE SCALE GENOMIC DNA]</scope>
    <source>
        <strain evidence="4 5">KCTC23259</strain>
    </source>
</reference>